<sequence length="279" mass="30420">MEIIIALLLLLGVSLIMGEIFEKYNMPGIVGNILAGLILGPAIMGVVAPSPELSAIAEVSLFFIILLIGLEVTTDLITKNIGKYSVFTFTGFILPAAVIAAFFIFVPHINAVGSIITAIAIGIPSISIISVLVLKYRLIRHSDGSIIIASTVISDIIAFSILAVLSNGSKVLYIATALAIVFLALFIIDAAIKKHAFYVRKFFNRMSLTDSGERITFGLIIVAGLIFASIFQLIGITYVLGAFFAGMLIYDTIMGRKFYRRVSRTFKRINYSFFIPLFF</sequence>
<dbReference type="PANTHER" id="PTHR43562:SF3">
    <property type="entry name" value="SODIUM ION_PROTON EXCHANGER (EUROFUNG)"/>
    <property type="match status" value="1"/>
</dbReference>
<keyword evidence="7" id="KW-0406">Ion transport</keyword>
<dbReference type="GO" id="GO:0016020">
    <property type="term" value="C:membrane"/>
    <property type="evidence" value="ECO:0007669"/>
    <property type="project" value="UniProtKB-SubCell"/>
</dbReference>
<feature type="transmembrane region" description="Helical" evidence="10">
    <location>
        <begin position="240"/>
        <end position="259"/>
    </location>
</feature>
<keyword evidence="3" id="KW-0050">Antiport</keyword>
<evidence type="ECO:0000256" key="9">
    <source>
        <dbReference type="ARBA" id="ARBA00023201"/>
    </source>
</evidence>
<evidence type="ECO:0000256" key="8">
    <source>
        <dbReference type="ARBA" id="ARBA00023136"/>
    </source>
</evidence>
<feature type="domain" description="Cation/H+ exchanger transmembrane" evidence="11">
    <location>
        <begin position="15"/>
        <end position="279"/>
    </location>
</feature>
<dbReference type="EMBL" id="AUZZ01004022">
    <property type="protein sequence ID" value="EQD55352.1"/>
    <property type="molecule type" value="Genomic_DNA"/>
</dbReference>
<dbReference type="InterPro" id="IPR006153">
    <property type="entry name" value="Cation/H_exchanger_TM"/>
</dbReference>
<dbReference type="Gene3D" id="1.20.1530.20">
    <property type="match status" value="1"/>
</dbReference>
<comment type="subcellular location">
    <subcellularLocation>
        <location evidence="1">Membrane</location>
        <topology evidence="1">Multi-pass membrane protein</topology>
    </subcellularLocation>
</comment>
<dbReference type="AlphaFoldDB" id="T1ADZ6"/>
<dbReference type="GO" id="GO:1902600">
    <property type="term" value="P:proton transmembrane transport"/>
    <property type="evidence" value="ECO:0007669"/>
    <property type="project" value="InterPro"/>
</dbReference>
<gene>
    <name evidence="12" type="ORF">B2A_05774</name>
</gene>
<evidence type="ECO:0000313" key="12">
    <source>
        <dbReference type="EMBL" id="EQD55352.1"/>
    </source>
</evidence>
<dbReference type="InterPro" id="IPR038770">
    <property type="entry name" value="Na+/solute_symporter_sf"/>
</dbReference>
<feature type="transmembrane region" description="Helical" evidence="10">
    <location>
        <begin position="111"/>
        <end position="134"/>
    </location>
</feature>
<evidence type="ECO:0000256" key="7">
    <source>
        <dbReference type="ARBA" id="ARBA00023065"/>
    </source>
</evidence>
<reference evidence="12" key="2">
    <citation type="journal article" date="2014" name="ISME J.">
        <title>Microbial stratification in low pH oxic and suboxic macroscopic growths along an acid mine drainage.</title>
        <authorList>
            <person name="Mendez-Garcia C."/>
            <person name="Mesa V."/>
            <person name="Sprenger R.R."/>
            <person name="Richter M."/>
            <person name="Diez M.S."/>
            <person name="Solano J."/>
            <person name="Bargiela R."/>
            <person name="Golyshina O.V."/>
            <person name="Manteca A."/>
            <person name="Ramos J.L."/>
            <person name="Gallego J.R."/>
            <person name="Llorente I."/>
            <person name="Martins Dos Santos V.A."/>
            <person name="Jensen O.N."/>
            <person name="Pelaez A.I."/>
            <person name="Sanchez J."/>
            <person name="Ferrer M."/>
        </authorList>
    </citation>
    <scope>NUCLEOTIDE SEQUENCE</scope>
</reference>
<evidence type="ECO:0000256" key="6">
    <source>
        <dbReference type="ARBA" id="ARBA00023053"/>
    </source>
</evidence>
<comment type="caution">
    <text evidence="12">The sequence shown here is derived from an EMBL/GenBank/DDBJ whole genome shotgun (WGS) entry which is preliminary data.</text>
</comment>
<keyword evidence="4 10" id="KW-0812">Transmembrane</keyword>
<evidence type="ECO:0000256" key="3">
    <source>
        <dbReference type="ARBA" id="ARBA00022449"/>
    </source>
</evidence>
<dbReference type="GO" id="GO:0006814">
    <property type="term" value="P:sodium ion transport"/>
    <property type="evidence" value="ECO:0007669"/>
    <property type="project" value="UniProtKB-KW"/>
</dbReference>
<protein>
    <submittedName>
        <fullName evidence="12">Sodium/hydrogen exchanger</fullName>
    </submittedName>
</protein>
<evidence type="ECO:0000256" key="4">
    <source>
        <dbReference type="ARBA" id="ARBA00022692"/>
    </source>
</evidence>
<feature type="transmembrane region" description="Helical" evidence="10">
    <location>
        <begin position="215"/>
        <end position="234"/>
    </location>
</feature>
<feature type="transmembrane region" description="Helical" evidence="10">
    <location>
        <begin position="146"/>
        <end position="165"/>
    </location>
</feature>
<name>T1ADZ6_9ZZZZ</name>
<feature type="transmembrane region" description="Helical" evidence="10">
    <location>
        <begin position="53"/>
        <end position="72"/>
    </location>
</feature>
<keyword evidence="6" id="KW-0915">Sodium</keyword>
<evidence type="ECO:0000256" key="5">
    <source>
        <dbReference type="ARBA" id="ARBA00022989"/>
    </source>
</evidence>
<accession>T1ADZ6</accession>
<reference evidence="12" key="1">
    <citation type="submission" date="2013-08" db="EMBL/GenBank/DDBJ databases">
        <authorList>
            <person name="Mendez C."/>
            <person name="Richter M."/>
            <person name="Ferrer M."/>
            <person name="Sanchez J."/>
        </authorList>
    </citation>
    <scope>NUCLEOTIDE SEQUENCE</scope>
</reference>
<evidence type="ECO:0000259" key="11">
    <source>
        <dbReference type="Pfam" id="PF00999"/>
    </source>
</evidence>
<keyword evidence="9" id="KW-0739">Sodium transport</keyword>
<feature type="transmembrane region" description="Helical" evidence="10">
    <location>
        <begin position="171"/>
        <end position="192"/>
    </location>
</feature>
<dbReference type="PANTHER" id="PTHR43562">
    <property type="entry name" value="NAPA-TYPE SODIUM/HYDROGEN ANTIPORTER"/>
    <property type="match status" value="1"/>
</dbReference>
<evidence type="ECO:0000256" key="1">
    <source>
        <dbReference type="ARBA" id="ARBA00004141"/>
    </source>
</evidence>
<evidence type="ECO:0000256" key="2">
    <source>
        <dbReference type="ARBA" id="ARBA00022448"/>
    </source>
</evidence>
<proteinExistence type="predicted"/>
<evidence type="ECO:0000256" key="10">
    <source>
        <dbReference type="SAM" id="Phobius"/>
    </source>
</evidence>
<keyword evidence="8 10" id="KW-0472">Membrane</keyword>
<dbReference type="Pfam" id="PF00999">
    <property type="entry name" value="Na_H_Exchanger"/>
    <property type="match status" value="1"/>
</dbReference>
<dbReference type="GO" id="GO:0015297">
    <property type="term" value="F:antiporter activity"/>
    <property type="evidence" value="ECO:0007669"/>
    <property type="project" value="UniProtKB-KW"/>
</dbReference>
<keyword evidence="2" id="KW-0813">Transport</keyword>
<feature type="transmembrane region" description="Helical" evidence="10">
    <location>
        <begin position="84"/>
        <end position="105"/>
    </location>
</feature>
<organism evidence="12">
    <name type="scientific">mine drainage metagenome</name>
    <dbReference type="NCBI Taxonomy" id="410659"/>
    <lineage>
        <taxon>unclassified sequences</taxon>
        <taxon>metagenomes</taxon>
        <taxon>ecological metagenomes</taxon>
    </lineage>
</organism>
<keyword evidence="5 10" id="KW-1133">Transmembrane helix</keyword>